<dbReference type="Pfam" id="PF00376">
    <property type="entry name" value="MerR"/>
    <property type="match status" value="1"/>
</dbReference>
<dbReference type="InterPro" id="IPR047057">
    <property type="entry name" value="MerR_fam"/>
</dbReference>
<gene>
    <name evidence="8" type="ORF">HNQ70_003815</name>
</gene>
<feature type="coiled-coil region" evidence="6">
    <location>
        <begin position="88"/>
        <end position="115"/>
    </location>
</feature>
<dbReference type="Pfam" id="PF09278">
    <property type="entry name" value="MerR-DNA-bind"/>
    <property type="match status" value="1"/>
</dbReference>
<proteinExistence type="predicted"/>
<dbReference type="GO" id="GO:0003677">
    <property type="term" value="F:DNA binding"/>
    <property type="evidence" value="ECO:0007669"/>
    <property type="project" value="UniProtKB-KW"/>
</dbReference>
<accession>A0A7W8HKK0</accession>
<dbReference type="PANTHER" id="PTHR30204:SF94">
    <property type="entry name" value="HEAVY METAL-DEPENDENT TRANSCRIPTIONAL REGULATOR HI_0293-RELATED"/>
    <property type="match status" value="1"/>
</dbReference>
<dbReference type="InterPro" id="IPR011789">
    <property type="entry name" value="CueR"/>
</dbReference>
<evidence type="ECO:0000256" key="6">
    <source>
        <dbReference type="SAM" id="Coils"/>
    </source>
</evidence>
<keyword evidence="4" id="KW-0238">DNA-binding</keyword>
<comment type="caution">
    <text evidence="8">The sequence shown here is derived from an EMBL/GenBank/DDBJ whole genome shotgun (WGS) entry which is preliminary data.</text>
</comment>
<evidence type="ECO:0000256" key="4">
    <source>
        <dbReference type="ARBA" id="ARBA00023125"/>
    </source>
</evidence>
<feature type="domain" description="HTH merR-type" evidence="7">
    <location>
        <begin position="7"/>
        <end position="76"/>
    </location>
</feature>
<dbReference type="AlphaFoldDB" id="A0A7W8HKK0"/>
<dbReference type="InterPro" id="IPR009061">
    <property type="entry name" value="DNA-bd_dom_put_sf"/>
</dbReference>
<dbReference type="SMART" id="SM00422">
    <property type="entry name" value="HTH_MERR"/>
    <property type="match status" value="1"/>
</dbReference>
<reference evidence="8 9" key="1">
    <citation type="submission" date="2020-08" db="EMBL/GenBank/DDBJ databases">
        <title>Genomic Encyclopedia of Type Strains, Phase IV (KMG-IV): sequencing the most valuable type-strain genomes for metagenomic binning, comparative biology and taxonomic classification.</title>
        <authorList>
            <person name="Goeker M."/>
        </authorList>
    </citation>
    <scope>NUCLEOTIDE SEQUENCE [LARGE SCALE GENOMIC DNA]</scope>
    <source>
        <strain evidence="8 9">DSM 29781</strain>
    </source>
</reference>
<protein>
    <submittedName>
        <fullName evidence="8">Cu(I)-responsive transcriptional regulator</fullName>
    </submittedName>
</protein>
<dbReference type="PRINTS" id="PR00040">
    <property type="entry name" value="HTHMERR"/>
</dbReference>
<comment type="subcellular location">
    <subcellularLocation>
        <location evidence="1">Cytoplasm</location>
    </subcellularLocation>
</comment>
<keyword evidence="6" id="KW-0175">Coiled coil</keyword>
<dbReference type="RefSeq" id="WP_221302902.1">
    <property type="nucleotide sequence ID" value="NZ_BAABEW010000013.1"/>
</dbReference>
<dbReference type="Proteomes" id="UP000532440">
    <property type="component" value="Unassembled WGS sequence"/>
</dbReference>
<dbReference type="InterPro" id="IPR000551">
    <property type="entry name" value="MerR-type_HTH_dom"/>
</dbReference>
<dbReference type="GO" id="GO:0045893">
    <property type="term" value="P:positive regulation of DNA-templated transcription"/>
    <property type="evidence" value="ECO:0007669"/>
    <property type="project" value="InterPro"/>
</dbReference>
<evidence type="ECO:0000313" key="9">
    <source>
        <dbReference type="Proteomes" id="UP000532440"/>
    </source>
</evidence>
<dbReference type="PROSITE" id="PS00552">
    <property type="entry name" value="HTH_MERR_1"/>
    <property type="match status" value="1"/>
</dbReference>
<evidence type="ECO:0000256" key="2">
    <source>
        <dbReference type="ARBA" id="ARBA00022490"/>
    </source>
</evidence>
<keyword evidence="3" id="KW-0805">Transcription regulation</keyword>
<keyword evidence="9" id="KW-1185">Reference proteome</keyword>
<dbReference type="NCBIfam" id="TIGR02044">
    <property type="entry name" value="CueR"/>
    <property type="match status" value="1"/>
</dbReference>
<dbReference type="SUPFAM" id="SSF46955">
    <property type="entry name" value="Putative DNA-binding domain"/>
    <property type="match status" value="1"/>
</dbReference>
<dbReference type="GO" id="GO:0003700">
    <property type="term" value="F:DNA-binding transcription factor activity"/>
    <property type="evidence" value="ECO:0007669"/>
    <property type="project" value="InterPro"/>
</dbReference>
<dbReference type="PANTHER" id="PTHR30204">
    <property type="entry name" value="REDOX-CYCLING DRUG-SENSING TRANSCRIPTIONAL ACTIVATOR SOXR"/>
    <property type="match status" value="1"/>
</dbReference>
<name>A0A7W8HKK0_9BURK</name>
<dbReference type="EMBL" id="JACHGB010000008">
    <property type="protein sequence ID" value="MBB5273784.1"/>
    <property type="molecule type" value="Genomic_DNA"/>
</dbReference>
<organism evidence="8 9">
    <name type="scientific">Quisquiliibacterium transsilvanicum</name>
    <dbReference type="NCBI Taxonomy" id="1549638"/>
    <lineage>
        <taxon>Bacteria</taxon>
        <taxon>Pseudomonadati</taxon>
        <taxon>Pseudomonadota</taxon>
        <taxon>Betaproteobacteria</taxon>
        <taxon>Burkholderiales</taxon>
        <taxon>Burkholderiaceae</taxon>
        <taxon>Quisquiliibacterium</taxon>
    </lineage>
</organism>
<dbReference type="Gene3D" id="1.10.1660.10">
    <property type="match status" value="1"/>
</dbReference>
<dbReference type="InterPro" id="IPR015358">
    <property type="entry name" value="Tscrpt_reg_MerR_DNA-bd"/>
</dbReference>
<evidence type="ECO:0000313" key="8">
    <source>
        <dbReference type="EMBL" id="MBB5273784.1"/>
    </source>
</evidence>
<keyword evidence="2" id="KW-0963">Cytoplasm</keyword>
<sequence>MKIVGEGMNIGEAATKAGVTPKMVRHYESLGLLPRVRRSESGYRIYAEAEVHTLRFIRRSRDLGFSIPEIAELLALWQDRRRSSASVKRLAERHVVALERKLEELETMRSTLQHLIHCCHGDDRPDCPILEDLGRVAPGPVAGGRKGAGGRAGKAA</sequence>
<evidence type="ECO:0000256" key="1">
    <source>
        <dbReference type="ARBA" id="ARBA00004496"/>
    </source>
</evidence>
<evidence type="ECO:0000259" key="7">
    <source>
        <dbReference type="PROSITE" id="PS50937"/>
    </source>
</evidence>
<dbReference type="GO" id="GO:0005507">
    <property type="term" value="F:copper ion binding"/>
    <property type="evidence" value="ECO:0007669"/>
    <property type="project" value="InterPro"/>
</dbReference>
<keyword evidence="5" id="KW-0804">Transcription</keyword>
<evidence type="ECO:0000256" key="5">
    <source>
        <dbReference type="ARBA" id="ARBA00023163"/>
    </source>
</evidence>
<dbReference type="PROSITE" id="PS50937">
    <property type="entry name" value="HTH_MERR_2"/>
    <property type="match status" value="1"/>
</dbReference>
<evidence type="ECO:0000256" key="3">
    <source>
        <dbReference type="ARBA" id="ARBA00023015"/>
    </source>
</evidence>
<dbReference type="CDD" id="cd01108">
    <property type="entry name" value="HTH_CueR"/>
    <property type="match status" value="1"/>
</dbReference>
<dbReference type="GO" id="GO:0005737">
    <property type="term" value="C:cytoplasm"/>
    <property type="evidence" value="ECO:0007669"/>
    <property type="project" value="UniProtKB-SubCell"/>
</dbReference>